<evidence type="ECO:0000313" key="11">
    <source>
        <dbReference type="EMBL" id="QJQ80325.1"/>
    </source>
</evidence>
<gene>
    <name evidence="10" type="primary">GAMMAHV.ORF67</name>
</gene>
<dbReference type="InterPro" id="IPR007626">
    <property type="entry name" value="Herpesvirus_viron_egress-type"/>
</dbReference>
<dbReference type="HAMAP" id="MF_04024">
    <property type="entry name" value="HSV_NEC2"/>
    <property type="match status" value="1"/>
</dbReference>
<protein>
    <submittedName>
        <fullName evidence="10">Tegument protein</fullName>
    </submittedName>
</protein>
<keyword evidence="6 9" id="KW-1133">Transmembrane helix</keyword>
<name>A0A6M4EG86_9BETA</name>
<evidence type="ECO:0000256" key="9">
    <source>
        <dbReference type="SAM" id="Phobius"/>
    </source>
</evidence>
<dbReference type="Pfam" id="PF04541">
    <property type="entry name" value="Herpes_U34"/>
    <property type="match status" value="1"/>
</dbReference>
<keyword evidence="3 9" id="KW-0812">Transmembrane</keyword>
<evidence type="ECO:0000313" key="10">
    <source>
        <dbReference type="EMBL" id="QJQ80253.1"/>
    </source>
</evidence>
<dbReference type="GO" id="GO:0044201">
    <property type="term" value="C:host cell nuclear inner membrane"/>
    <property type="evidence" value="ECO:0007669"/>
    <property type="project" value="UniProtKB-SubCell"/>
</dbReference>
<evidence type="ECO:0000256" key="3">
    <source>
        <dbReference type="ARBA" id="ARBA00022692"/>
    </source>
</evidence>
<dbReference type="EMBL" id="MN913974">
    <property type="protein sequence ID" value="QJQ80325.1"/>
    <property type="molecule type" value="Genomic_DNA"/>
</dbReference>
<dbReference type="EMBL" id="MN913973">
    <property type="protein sequence ID" value="QJQ80253.1"/>
    <property type="molecule type" value="Genomic_DNA"/>
</dbReference>
<organism evidence="10">
    <name type="scientific">Murine herpesvirus</name>
    <dbReference type="NCBI Taxonomy" id="1431748"/>
    <lineage>
        <taxon>Viruses</taxon>
        <taxon>Duplodnaviria</taxon>
        <taxon>Heunggongvirae</taxon>
        <taxon>Peploviricota</taxon>
        <taxon>Herviviricetes</taxon>
        <taxon>Herpesvirales</taxon>
        <taxon>Orthoherpesviridae</taxon>
        <taxon>Betaherpesvirinae</taxon>
        <taxon>Muromegalovirus</taxon>
    </lineage>
</organism>
<evidence type="ECO:0000256" key="8">
    <source>
        <dbReference type="ARBA" id="ARBA00043948"/>
    </source>
</evidence>
<accession>A0A6M4EG86</accession>
<proteinExistence type="inferred from homology"/>
<evidence type="ECO:0000256" key="7">
    <source>
        <dbReference type="ARBA" id="ARBA00023136"/>
    </source>
</evidence>
<comment type="subcellular location">
    <subcellularLocation>
        <location evidence="8">Host nucleus inner membrane</location>
        <topology evidence="8">Single-pass membrane protein</topology>
    </subcellularLocation>
</comment>
<keyword evidence="5" id="KW-0426">Late protein</keyword>
<reference evidence="10" key="1">
    <citation type="submission" date="2020-01" db="EMBL/GenBank/DDBJ databases">
        <authorList>
            <person name="Rezuchova I."/>
            <person name="Hyblova M."/>
            <person name="Kudelova M."/>
            <person name="Bohmer M."/>
            <person name="Budis J."/>
            <person name="Szemes T."/>
        </authorList>
    </citation>
    <scope>NUCLEOTIDE SEQUENCE</scope>
    <source>
        <strain evidence="11">4556</strain>
        <strain evidence="10">72</strain>
    </source>
</reference>
<evidence type="ECO:0000256" key="1">
    <source>
        <dbReference type="ARBA" id="ARBA00022553"/>
    </source>
</evidence>
<evidence type="ECO:0000256" key="5">
    <source>
        <dbReference type="ARBA" id="ARBA00022921"/>
    </source>
</evidence>
<keyword evidence="4" id="KW-1043">Host membrane</keyword>
<keyword evidence="1" id="KW-0597">Phosphoprotein</keyword>
<keyword evidence="7 9" id="KW-0472">Membrane</keyword>
<evidence type="ECO:0000256" key="6">
    <source>
        <dbReference type="ARBA" id="ARBA00022989"/>
    </source>
</evidence>
<evidence type="ECO:0000256" key="4">
    <source>
        <dbReference type="ARBA" id="ARBA00022870"/>
    </source>
</evidence>
<feature type="transmembrane region" description="Helical" evidence="9">
    <location>
        <begin position="204"/>
        <end position="225"/>
    </location>
</feature>
<evidence type="ECO:0000256" key="2">
    <source>
        <dbReference type="ARBA" id="ARBA00022562"/>
    </source>
</evidence>
<keyword evidence="2" id="KW-1048">Host nucleus</keyword>
<sequence>MANQKKLIDELCGIVTSFLCPQGIVPEIEKCSTKLPHFSKGGTKPVCTVRLQHGHTYHIEFVYKFWQHILGQLRLPLQPCFILTNNGLATTLKCFMSPPRDIDFQYGNRVNMACDVNLEKNSCVIIEDEDFLRFKSYHVFPKDVPIYNSMVVCRTYITDMRNAVQFFVVKPGNRRKIVHMLESIEEMPETPQQLYFCGGRGYKMIGAGLSLFFFAAIVALASKLVW</sequence>